<accession>A0A9J6B4P9</accession>
<keyword evidence="2" id="KW-1185">Reference proteome</keyword>
<dbReference type="EMBL" id="JACXVP010000001">
    <property type="protein sequence ID" value="KAG5631578.1"/>
    <property type="molecule type" value="Genomic_DNA"/>
</dbReference>
<evidence type="ECO:0000313" key="1">
    <source>
        <dbReference type="EMBL" id="KAG5631578.1"/>
    </source>
</evidence>
<sequence>MGRSSWVTRLSFRWKKLPLGQLTPFQMGSSRTPICRMKASLRLTLLTLSHLVLGYGTRAHLFGRNLMSTHSLSHQSSGLGFATYRASRKHMGGFLFPTSNPLN</sequence>
<organism evidence="1 2">
    <name type="scientific">Solanum commersonii</name>
    <name type="common">Commerson's wild potato</name>
    <name type="synonym">Commerson's nightshade</name>
    <dbReference type="NCBI Taxonomy" id="4109"/>
    <lineage>
        <taxon>Eukaryota</taxon>
        <taxon>Viridiplantae</taxon>
        <taxon>Streptophyta</taxon>
        <taxon>Embryophyta</taxon>
        <taxon>Tracheophyta</taxon>
        <taxon>Spermatophyta</taxon>
        <taxon>Magnoliopsida</taxon>
        <taxon>eudicotyledons</taxon>
        <taxon>Gunneridae</taxon>
        <taxon>Pentapetalae</taxon>
        <taxon>asterids</taxon>
        <taxon>lamiids</taxon>
        <taxon>Solanales</taxon>
        <taxon>Solanaceae</taxon>
        <taxon>Solanoideae</taxon>
        <taxon>Solaneae</taxon>
        <taxon>Solanum</taxon>
    </lineage>
</organism>
<gene>
    <name evidence="1" type="ORF">H5410_003295</name>
</gene>
<comment type="caution">
    <text evidence="1">The sequence shown here is derived from an EMBL/GenBank/DDBJ whole genome shotgun (WGS) entry which is preliminary data.</text>
</comment>
<evidence type="ECO:0000313" key="2">
    <source>
        <dbReference type="Proteomes" id="UP000824120"/>
    </source>
</evidence>
<dbReference type="Proteomes" id="UP000824120">
    <property type="component" value="Chromosome 1"/>
</dbReference>
<name>A0A9J6B4P9_SOLCO</name>
<dbReference type="AlphaFoldDB" id="A0A9J6B4P9"/>
<proteinExistence type="predicted"/>
<protein>
    <submittedName>
        <fullName evidence="1">Uncharacterized protein</fullName>
    </submittedName>
</protein>
<reference evidence="1 2" key="1">
    <citation type="submission" date="2020-09" db="EMBL/GenBank/DDBJ databases">
        <title>De no assembly of potato wild relative species, Solanum commersonii.</title>
        <authorList>
            <person name="Cho K."/>
        </authorList>
    </citation>
    <scope>NUCLEOTIDE SEQUENCE [LARGE SCALE GENOMIC DNA]</scope>
    <source>
        <strain evidence="1">LZ3.2</strain>
        <tissue evidence="1">Leaf</tissue>
    </source>
</reference>